<gene>
    <name evidence="2" type="ORF">NEOLEDRAFT_1139253</name>
</gene>
<evidence type="ECO:0000313" key="3">
    <source>
        <dbReference type="Proteomes" id="UP000076761"/>
    </source>
</evidence>
<dbReference type="AlphaFoldDB" id="A0A165PSS6"/>
<feature type="region of interest" description="Disordered" evidence="1">
    <location>
        <begin position="118"/>
        <end position="138"/>
    </location>
</feature>
<keyword evidence="3" id="KW-1185">Reference proteome</keyword>
<evidence type="ECO:0000313" key="2">
    <source>
        <dbReference type="EMBL" id="KZT21444.1"/>
    </source>
</evidence>
<feature type="compositionally biased region" description="Basic and acidic residues" evidence="1">
    <location>
        <begin position="123"/>
        <end position="137"/>
    </location>
</feature>
<name>A0A165PSS6_9AGAM</name>
<protein>
    <submittedName>
        <fullName evidence="2">Uncharacterized protein</fullName>
    </submittedName>
</protein>
<dbReference type="InParanoid" id="A0A165PSS6"/>
<feature type="region of interest" description="Disordered" evidence="1">
    <location>
        <begin position="90"/>
        <end position="109"/>
    </location>
</feature>
<proteinExistence type="predicted"/>
<evidence type="ECO:0000256" key="1">
    <source>
        <dbReference type="SAM" id="MobiDB-lite"/>
    </source>
</evidence>
<dbReference type="OrthoDB" id="3325826at2759"/>
<organism evidence="2 3">
    <name type="scientific">Neolentinus lepideus HHB14362 ss-1</name>
    <dbReference type="NCBI Taxonomy" id="1314782"/>
    <lineage>
        <taxon>Eukaryota</taxon>
        <taxon>Fungi</taxon>
        <taxon>Dikarya</taxon>
        <taxon>Basidiomycota</taxon>
        <taxon>Agaricomycotina</taxon>
        <taxon>Agaricomycetes</taxon>
        <taxon>Gloeophyllales</taxon>
        <taxon>Gloeophyllaceae</taxon>
        <taxon>Neolentinus</taxon>
    </lineage>
</organism>
<sequence length="221" mass="24398">MLSDSGPAGILCTLEPLRPPPSSMATLGINLQNVTIDDLPQEGQERVREEIMSLMLRGCHVGPNVISQILRKEFESSGLGDIVKQEGDKIRDNNSTLEEGGGGGEIGVDEHEEGIADQGASMEHAHDDARVEDHDTPEMVASQPNRITNVRHATIMEYVDENVPPSIDEDMDAPQHLLLDRSWIHARIDRSIEGGWMTGETVERDLGYSPYPYISTFYSGY</sequence>
<dbReference type="Proteomes" id="UP000076761">
    <property type="component" value="Unassembled WGS sequence"/>
</dbReference>
<dbReference type="EMBL" id="KV425606">
    <property type="protein sequence ID" value="KZT21444.1"/>
    <property type="molecule type" value="Genomic_DNA"/>
</dbReference>
<accession>A0A165PSS6</accession>
<reference evidence="2 3" key="1">
    <citation type="journal article" date="2016" name="Mol. Biol. Evol.">
        <title>Comparative Genomics of Early-Diverging Mushroom-Forming Fungi Provides Insights into the Origins of Lignocellulose Decay Capabilities.</title>
        <authorList>
            <person name="Nagy L.G."/>
            <person name="Riley R."/>
            <person name="Tritt A."/>
            <person name="Adam C."/>
            <person name="Daum C."/>
            <person name="Floudas D."/>
            <person name="Sun H."/>
            <person name="Yadav J.S."/>
            <person name="Pangilinan J."/>
            <person name="Larsson K.H."/>
            <person name="Matsuura K."/>
            <person name="Barry K."/>
            <person name="Labutti K."/>
            <person name="Kuo R."/>
            <person name="Ohm R.A."/>
            <person name="Bhattacharya S.S."/>
            <person name="Shirouzu T."/>
            <person name="Yoshinaga Y."/>
            <person name="Martin F.M."/>
            <person name="Grigoriev I.V."/>
            <person name="Hibbett D.S."/>
        </authorList>
    </citation>
    <scope>NUCLEOTIDE SEQUENCE [LARGE SCALE GENOMIC DNA]</scope>
    <source>
        <strain evidence="2 3">HHB14362 ss-1</strain>
    </source>
</reference>